<dbReference type="KEGG" id="apln:108737756"/>
<evidence type="ECO:0000256" key="6">
    <source>
        <dbReference type="ARBA" id="ARBA00035673"/>
    </source>
</evidence>
<dbReference type="OrthoDB" id="2133758at2759"/>
<evidence type="ECO:0000256" key="5">
    <source>
        <dbReference type="ARBA" id="ARBA00023136"/>
    </source>
</evidence>
<keyword evidence="4 9" id="KW-1133">Transmembrane helix</keyword>
<feature type="transmembrane region" description="Helical" evidence="9">
    <location>
        <begin position="140"/>
        <end position="160"/>
    </location>
</feature>
<keyword evidence="3 9" id="KW-0812">Transmembrane</keyword>
<evidence type="ECO:0000313" key="10">
    <source>
        <dbReference type="Proteomes" id="UP000192223"/>
    </source>
</evidence>
<evidence type="ECO:0000256" key="1">
    <source>
        <dbReference type="ARBA" id="ARBA00004141"/>
    </source>
</evidence>
<reference evidence="11" key="1">
    <citation type="submission" date="2025-08" db="UniProtKB">
        <authorList>
            <consortium name="RefSeq"/>
        </authorList>
    </citation>
    <scope>IDENTIFICATION</scope>
    <source>
        <tissue evidence="11">Entire body</tissue>
    </source>
</reference>
<dbReference type="AlphaFoldDB" id="A0A7F5RFH9"/>
<name>A0A7F5RFH9_AGRPL</name>
<evidence type="ECO:0000256" key="2">
    <source>
        <dbReference type="ARBA" id="ARBA00007375"/>
    </source>
</evidence>
<sequence length="182" mass="20556">MTSVTKVVKSVGPKLMPFFKTLAVYFVIFIPHDQPSLLAMVLKCLPIISLIIFVLLHGMSLGNEYQYSRKIIAGLLFCCIGDAFLIWPQYFCLGIVAFGVGHISYILAFGLKPFNLPLGVFLYFINALGVMYIMPDLHGIFIPGIIIYSYILTTMVWRAIARVQFFEVCIHLSTTVIYLKNM</sequence>
<feature type="transmembrane region" description="Helical" evidence="9">
    <location>
        <begin position="93"/>
        <end position="111"/>
    </location>
</feature>
<proteinExistence type="inferred from homology"/>
<dbReference type="RefSeq" id="XP_025834744.1">
    <property type="nucleotide sequence ID" value="XM_025978959.1"/>
</dbReference>
<comment type="catalytic activity">
    <reaction evidence="8">
        <text>a 1-O-(1Z-alkenyl)-sn-glycero-3-phosphocholine + H2O = a 2,3-saturated aldehyde + sn-glycerol 3-phosphocholine</text>
        <dbReference type="Rhea" id="RHEA:22544"/>
        <dbReference type="ChEBI" id="CHEBI:15377"/>
        <dbReference type="ChEBI" id="CHEBI:16870"/>
        <dbReference type="ChEBI" id="CHEBI:73359"/>
        <dbReference type="ChEBI" id="CHEBI:77287"/>
        <dbReference type="EC" id="3.3.2.2"/>
    </reaction>
</comment>
<dbReference type="InterPro" id="IPR012506">
    <property type="entry name" value="TMEM86B-like"/>
</dbReference>
<feature type="transmembrane region" description="Helical" evidence="9">
    <location>
        <begin position="37"/>
        <end position="59"/>
    </location>
</feature>
<protein>
    <recommendedName>
        <fullName evidence="6">lysoplasmalogenase</fullName>
        <ecNumber evidence="6">3.3.2.2</ecNumber>
    </recommendedName>
</protein>
<gene>
    <name evidence="11" type="primary">LOC108737756</name>
</gene>
<feature type="transmembrane region" description="Helical" evidence="9">
    <location>
        <begin position="12"/>
        <end position="31"/>
    </location>
</feature>
<evidence type="ECO:0000256" key="7">
    <source>
        <dbReference type="ARBA" id="ARBA00049458"/>
    </source>
</evidence>
<organism evidence="10 11">
    <name type="scientific">Agrilus planipennis</name>
    <name type="common">Emerald ash borer</name>
    <name type="synonym">Agrilus marcopoli</name>
    <dbReference type="NCBI Taxonomy" id="224129"/>
    <lineage>
        <taxon>Eukaryota</taxon>
        <taxon>Metazoa</taxon>
        <taxon>Ecdysozoa</taxon>
        <taxon>Arthropoda</taxon>
        <taxon>Hexapoda</taxon>
        <taxon>Insecta</taxon>
        <taxon>Pterygota</taxon>
        <taxon>Neoptera</taxon>
        <taxon>Endopterygota</taxon>
        <taxon>Coleoptera</taxon>
        <taxon>Polyphaga</taxon>
        <taxon>Elateriformia</taxon>
        <taxon>Buprestoidea</taxon>
        <taxon>Buprestidae</taxon>
        <taxon>Agrilinae</taxon>
        <taxon>Agrilus</taxon>
    </lineage>
</organism>
<dbReference type="PANTHER" id="PTHR31885">
    <property type="entry name" value="GH04784P"/>
    <property type="match status" value="1"/>
</dbReference>
<dbReference type="FunCoup" id="A0A7F5RFH9">
    <property type="interactions" value="81"/>
</dbReference>
<dbReference type="PANTHER" id="PTHR31885:SF6">
    <property type="entry name" value="GH04784P"/>
    <property type="match status" value="1"/>
</dbReference>
<evidence type="ECO:0000256" key="8">
    <source>
        <dbReference type="ARBA" id="ARBA00049560"/>
    </source>
</evidence>
<feature type="transmembrane region" description="Helical" evidence="9">
    <location>
        <begin position="118"/>
        <end position="134"/>
    </location>
</feature>
<keyword evidence="10" id="KW-1185">Reference proteome</keyword>
<dbReference type="GeneID" id="108737756"/>
<evidence type="ECO:0000313" key="11">
    <source>
        <dbReference type="RefSeq" id="XP_025834744.1"/>
    </source>
</evidence>
<comment type="similarity">
    <text evidence="2">Belongs to the TMEM86 family.</text>
</comment>
<evidence type="ECO:0000256" key="4">
    <source>
        <dbReference type="ARBA" id="ARBA00022989"/>
    </source>
</evidence>
<dbReference type="GO" id="GO:0047408">
    <property type="term" value="F:alkenylglycerophosphocholine hydrolase activity"/>
    <property type="evidence" value="ECO:0007669"/>
    <property type="project" value="UniProtKB-EC"/>
</dbReference>
<evidence type="ECO:0000256" key="9">
    <source>
        <dbReference type="SAM" id="Phobius"/>
    </source>
</evidence>
<dbReference type="EC" id="3.3.2.2" evidence="6"/>
<dbReference type="Proteomes" id="UP000192223">
    <property type="component" value="Unplaced"/>
</dbReference>
<comment type="catalytic activity">
    <reaction evidence="7">
        <text>a 1-O-(1Z-alkenyl)-sn-glycero-3-phosphoethanolamine + H2O = a 2,3-saturated aldehyde + sn-glycero-3-phosphoethanolamine</text>
        <dbReference type="Rhea" id="RHEA:16905"/>
        <dbReference type="ChEBI" id="CHEBI:15377"/>
        <dbReference type="ChEBI" id="CHEBI:73359"/>
        <dbReference type="ChEBI" id="CHEBI:77288"/>
        <dbReference type="ChEBI" id="CHEBI:143890"/>
        <dbReference type="EC" id="3.3.2.2"/>
    </reaction>
</comment>
<dbReference type="GO" id="GO:0016020">
    <property type="term" value="C:membrane"/>
    <property type="evidence" value="ECO:0007669"/>
    <property type="project" value="UniProtKB-SubCell"/>
</dbReference>
<evidence type="ECO:0000256" key="3">
    <source>
        <dbReference type="ARBA" id="ARBA00022692"/>
    </source>
</evidence>
<dbReference type="InParanoid" id="A0A7F5RFH9"/>
<keyword evidence="5 9" id="KW-0472">Membrane</keyword>
<comment type="subcellular location">
    <subcellularLocation>
        <location evidence="1">Membrane</location>
        <topology evidence="1">Multi-pass membrane protein</topology>
    </subcellularLocation>
</comment>
<accession>A0A7F5RFH9</accession>
<dbReference type="Pfam" id="PF07947">
    <property type="entry name" value="YhhN"/>
    <property type="match status" value="1"/>
</dbReference>